<feature type="compositionally biased region" description="Polar residues" evidence="1">
    <location>
        <begin position="274"/>
        <end position="287"/>
    </location>
</feature>
<gene>
    <name evidence="2" type="ORF">CBR_g23098</name>
</gene>
<dbReference type="PANTHER" id="PTHR35770:SF1">
    <property type="entry name" value="U2 SMALL NUCLEAR RIBONUCLEOPROTEIN AUXILIARY FACTOR-LIKE PROTEIN"/>
    <property type="match status" value="1"/>
</dbReference>
<evidence type="ECO:0000256" key="1">
    <source>
        <dbReference type="SAM" id="MobiDB-lite"/>
    </source>
</evidence>
<feature type="compositionally biased region" description="Basic and acidic residues" evidence="1">
    <location>
        <begin position="360"/>
        <end position="373"/>
    </location>
</feature>
<keyword evidence="3" id="KW-1185">Reference proteome</keyword>
<proteinExistence type="predicted"/>
<dbReference type="EMBL" id="BFEA01000255">
    <property type="protein sequence ID" value="GBG76883.1"/>
    <property type="molecule type" value="Genomic_DNA"/>
</dbReference>
<reference evidence="2 3" key="1">
    <citation type="journal article" date="2018" name="Cell">
        <title>The Chara Genome: Secondary Complexity and Implications for Plant Terrestrialization.</title>
        <authorList>
            <person name="Nishiyama T."/>
            <person name="Sakayama H."/>
            <person name="Vries J.D."/>
            <person name="Buschmann H."/>
            <person name="Saint-Marcoux D."/>
            <person name="Ullrich K.K."/>
            <person name="Haas F.B."/>
            <person name="Vanderstraeten L."/>
            <person name="Becker D."/>
            <person name="Lang D."/>
            <person name="Vosolsobe S."/>
            <person name="Rombauts S."/>
            <person name="Wilhelmsson P.K.I."/>
            <person name="Janitza P."/>
            <person name="Kern R."/>
            <person name="Heyl A."/>
            <person name="Rumpler F."/>
            <person name="Villalobos L.I.A.C."/>
            <person name="Clay J.M."/>
            <person name="Skokan R."/>
            <person name="Toyoda A."/>
            <person name="Suzuki Y."/>
            <person name="Kagoshima H."/>
            <person name="Schijlen E."/>
            <person name="Tajeshwar N."/>
            <person name="Catarino B."/>
            <person name="Hetherington A.J."/>
            <person name="Saltykova A."/>
            <person name="Bonnot C."/>
            <person name="Breuninger H."/>
            <person name="Symeonidi A."/>
            <person name="Radhakrishnan G.V."/>
            <person name="Van Nieuwerburgh F."/>
            <person name="Deforce D."/>
            <person name="Chang C."/>
            <person name="Karol K.G."/>
            <person name="Hedrich R."/>
            <person name="Ulvskov P."/>
            <person name="Glockner G."/>
            <person name="Delwiche C.F."/>
            <person name="Petrasek J."/>
            <person name="Van de Peer Y."/>
            <person name="Friml J."/>
            <person name="Beilby M."/>
            <person name="Dolan L."/>
            <person name="Kohara Y."/>
            <person name="Sugano S."/>
            <person name="Fujiyama A."/>
            <person name="Delaux P.-M."/>
            <person name="Quint M."/>
            <person name="TheiBen G."/>
            <person name="Hagemann M."/>
            <person name="Harholt J."/>
            <person name="Dunand C."/>
            <person name="Zachgo S."/>
            <person name="Langdale J."/>
            <person name="Maumus F."/>
            <person name="Straeten D.V.D."/>
            <person name="Gould S.B."/>
            <person name="Rensing S.A."/>
        </authorList>
    </citation>
    <scope>NUCLEOTIDE SEQUENCE [LARGE SCALE GENOMIC DNA]</scope>
    <source>
        <strain evidence="2 3">S276</strain>
    </source>
</reference>
<organism evidence="2 3">
    <name type="scientific">Chara braunii</name>
    <name type="common">Braun's stonewort</name>
    <dbReference type="NCBI Taxonomy" id="69332"/>
    <lineage>
        <taxon>Eukaryota</taxon>
        <taxon>Viridiplantae</taxon>
        <taxon>Streptophyta</taxon>
        <taxon>Charophyceae</taxon>
        <taxon>Charales</taxon>
        <taxon>Characeae</taxon>
        <taxon>Chara</taxon>
    </lineage>
</organism>
<accession>A0A388L3V2</accession>
<dbReference type="Gramene" id="GBG76883">
    <property type="protein sequence ID" value="GBG76883"/>
    <property type="gene ID" value="CBR_g23098"/>
</dbReference>
<feature type="region of interest" description="Disordered" evidence="1">
    <location>
        <begin position="261"/>
        <end position="289"/>
    </location>
</feature>
<evidence type="ECO:0000313" key="3">
    <source>
        <dbReference type="Proteomes" id="UP000265515"/>
    </source>
</evidence>
<dbReference type="PANTHER" id="PTHR35770">
    <property type="entry name" value="U2 SMALL NUCLEAR RIBONUCLEOPROTEIN AUXILIARY FACTOR-LIKE PROTEIN"/>
    <property type="match status" value="1"/>
</dbReference>
<sequence>MDNTQQDLMLLPVSESLSDFRTVFGKIQQGGDPVRAPAAGLPHPLIFCISAESAEDSVRRRELSVVVTDFRGRTWATSRSLSDLEELREDIGVGGTWIDFLHFLRDSFAGENVQFSAVDDGSNHHLSDIRTPTTTTPTSSRSIPFSSSSSSSTPAGKGVALAAAAAGGGGGGGVAKLVGQKAKMTPKVRFMLRALRGVDLEEATAKMAFALLEDHTACLKASAMAAEEALKAKMELQAERKRSEFLQSEVEDLKIGRRRGSLSQLRKSEMERSALSQSLTRQQQPPSSIRHVAESLAAEDEDDHAHLPISQATIARGRGNVVGVPTQRTVVAAGLGSGSDGKLPPRLLDKSSSCMGGGEGGEKKINTSTREDGGGGSVDQIAIASGDKRMGANRTAAGRGKTRVPKAPPLGRRVRQRGTVIAAEDDEDG</sequence>
<feature type="compositionally biased region" description="Low complexity" evidence="1">
    <location>
        <begin position="131"/>
        <end position="153"/>
    </location>
</feature>
<protein>
    <submittedName>
        <fullName evidence="2">Uncharacterized protein</fullName>
    </submittedName>
</protein>
<feature type="region of interest" description="Disordered" evidence="1">
    <location>
        <begin position="120"/>
        <end position="153"/>
    </location>
</feature>
<dbReference type="OrthoDB" id="775087at2759"/>
<feature type="region of interest" description="Disordered" evidence="1">
    <location>
        <begin position="333"/>
        <end position="429"/>
    </location>
</feature>
<evidence type="ECO:0000313" key="2">
    <source>
        <dbReference type="EMBL" id="GBG76883.1"/>
    </source>
</evidence>
<dbReference type="Proteomes" id="UP000265515">
    <property type="component" value="Unassembled WGS sequence"/>
</dbReference>
<name>A0A388L3V2_CHABU</name>
<dbReference type="AlphaFoldDB" id="A0A388L3V2"/>
<comment type="caution">
    <text evidence="2">The sequence shown here is derived from an EMBL/GenBank/DDBJ whole genome shotgun (WGS) entry which is preliminary data.</text>
</comment>